<evidence type="ECO:0000256" key="6">
    <source>
        <dbReference type="ARBA" id="ARBA00023136"/>
    </source>
</evidence>
<gene>
    <name evidence="9" type="ordered locus">Turpa_2541</name>
</gene>
<evidence type="ECO:0000256" key="4">
    <source>
        <dbReference type="ARBA" id="ARBA00006929"/>
    </source>
</evidence>
<dbReference type="GO" id="GO:0003774">
    <property type="term" value="F:cytoskeletal motor activity"/>
    <property type="evidence" value="ECO:0007669"/>
    <property type="project" value="InterPro"/>
</dbReference>
<accession>I4B7C4</accession>
<feature type="region of interest" description="Disordered" evidence="8">
    <location>
        <begin position="178"/>
        <end position="202"/>
    </location>
</feature>
<comment type="subcellular location">
    <subcellularLocation>
        <location evidence="2">Bacterial flagellum basal body</location>
    </subcellularLocation>
    <subcellularLocation>
        <location evidence="3">Membrane</location>
    </subcellularLocation>
</comment>
<reference evidence="9 10" key="1">
    <citation type="submission" date="2012-06" db="EMBL/GenBank/DDBJ databases">
        <title>The complete chromosome of genome of Turneriella parva DSM 21527.</title>
        <authorList>
            <consortium name="US DOE Joint Genome Institute (JGI-PGF)"/>
            <person name="Lucas S."/>
            <person name="Han J."/>
            <person name="Lapidus A."/>
            <person name="Bruce D."/>
            <person name="Goodwin L."/>
            <person name="Pitluck S."/>
            <person name="Peters L."/>
            <person name="Kyrpides N."/>
            <person name="Mavromatis K."/>
            <person name="Ivanova N."/>
            <person name="Mikhailova N."/>
            <person name="Chertkov O."/>
            <person name="Detter J.C."/>
            <person name="Tapia R."/>
            <person name="Han C."/>
            <person name="Land M."/>
            <person name="Hauser L."/>
            <person name="Markowitz V."/>
            <person name="Cheng J.-F."/>
            <person name="Hugenholtz P."/>
            <person name="Woyke T."/>
            <person name="Wu D."/>
            <person name="Gronow S."/>
            <person name="Wellnitz S."/>
            <person name="Brambilla E."/>
            <person name="Klenk H.-P."/>
            <person name="Eisen J.A."/>
        </authorList>
    </citation>
    <scope>NUCLEOTIDE SEQUENCE [LARGE SCALE GENOMIC DNA]</scope>
    <source>
        <strain evidence="10">ATCC BAA-1111 / DSM 21527 / NCTC 11395 / H</strain>
    </source>
</reference>
<evidence type="ECO:0000313" key="10">
    <source>
        <dbReference type="Proteomes" id="UP000006048"/>
    </source>
</evidence>
<evidence type="ECO:0000256" key="5">
    <source>
        <dbReference type="ARBA" id="ARBA00022729"/>
    </source>
</evidence>
<evidence type="ECO:0000256" key="2">
    <source>
        <dbReference type="ARBA" id="ARBA00004117"/>
    </source>
</evidence>
<dbReference type="InterPro" id="IPR000527">
    <property type="entry name" value="Flag_Lring"/>
</dbReference>
<dbReference type="AlphaFoldDB" id="I4B7C4"/>
<dbReference type="STRING" id="869212.Turpa_2541"/>
<dbReference type="HOGENOM" id="CLU_1214349_0_0_12"/>
<protein>
    <recommendedName>
        <fullName evidence="11">Flagellar L-ring protein</fullName>
    </recommendedName>
</protein>
<proteinExistence type="inferred from homology"/>
<dbReference type="GO" id="GO:0071973">
    <property type="term" value="P:bacterial-type flagellum-dependent cell motility"/>
    <property type="evidence" value="ECO:0007669"/>
    <property type="project" value="InterPro"/>
</dbReference>
<organism evidence="9 10">
    <name type="scientific">Turneriella parva (strain ATCC BAA-1111 / DSM 21527 / NCTC 11395 / H)</name>
    <name type="common">Leptospira parva</name>
    <dbReference type="NCBI Taxonomy" id="869212"/>
    <lineage>
        <taxon>Bacteria</taxon>
        <taxon>Pseudomonadati</taxon>
        <taxon>Spirochaetota</taxon>
        <taxon>Spirochaetia</taxon>
        <taxon>Leptospirales</taxon>
        <taxon>Leptospiraceae</taxon>
        <taxon>Turneriella</taxon>
    </lineage>
</organism>
<evidence type="ECO:0000256" key="1">
    <source>
        <dbReference type="ARBA" id="ARBA00002591"/>
    </source>
</evidence>
<keyword evidence="6" id="KW-0472">Membrane</keyword>
<evidence type="ECO:0000256" key="3">
    <source>
        <dbReference type="ARBA" id="ARBA00004370"/>
    </source>
</evidence>
<dbReference type="RefSeq" id="WP_014803686.1">
    <property type="nucleotide sequence ID" value="NC_018020.1"/>
</dbReference>
<evidence type="ECO:0000256" key="7">
    <source>
        <dbReference type="ARBA" id="ARBA00023143"/>
    </source>
</evidence>
<dbReference type="Proteomes" id="UP000006048">
    <property type="component" value="Chromosome"/>
</dbReference>
<dbReference type="GO" id="GO:0009427">
    <property type="term" value="C:bacterial-type flagellum basal body, distal rod, L ring"/>
    <property type="evidence" value="ECO:0007669"/>
    <property type="project" value="InterPro"/>
</dbReference>
<sequence length="228" mass="25432">MNRRQNSQQNKFCGEAAKLVLLLIVGASAPITPQESLWRDQNPYVAPPREGEIVAIEVNESFTLVSDGQWNSSQKFETKLVPDTKNIPFLTNSQQSKSNSKSSLNNSKNRDTYRFQITGILGARQADGNFPLQATKSLNIDGKPVRVQLSGIVDARRIRQGTIESRFIGNLTLNVQSEPPFPKDQKLNLKPPAGTDPNSKPTMTEFSDQLRKELLIEHMKQILGGMNQ</sequence>
<keyword evidence="5" id="KW-0732">Signal</keyword>
<feature type="region of interest" description="Disordered" evidence="8">
    <location>
        <begin position="87"/>
        <end position="109"/>
    </location>
</feature>
<feature type="compositionally biased region" description="Low complexity" evidence="8">
    <location>
        <begin position="92"/>
        <end position="107"/>
    </location>
</feature>
<dbReference type="Pfam" id="PF02107">
    <property type="entry name" value="FlgH"/>
    <property type="match status" value="1"/>
</dbReference>
<evidence type="ECO:0000313" key="9">
    <source>
        <dbReference type="EMBL" id="AFM13181.1"/>
    </source>
</evidence>
<dbReference type="EMBL" id="CP002959">
    <property type="protein sequence ID" value="AFM13181.1"/>
    <property type="molecule type" value="Genomic_DNA"/>
</dbReference>
<comment type="similarity">
    <text evidence="4">Belongs to the FlgH family.</text>
</comment>
<name>I4B7C4_TURPD</name>
<dbReference type="GO" id="GO:0016020">
    <property type="term" value="C:membrane"/>
    <property type="evidence" value="ECO:0007669"/>
    <property type="project" value="UniProtKB-SubCell"/>
</dbReference>
<evidence type="ECO:0008006" key="11">
    <source>
        <dbReference type="Google" id="ProtNLM"/>
    </source>
</evidence>
<keyword evidence="10" id="KW-1185">Reference proteome</keyword>
<comment type="function">
    <text evidence="1">Assembles around the rod to form the L-ring and probably protects the motor/basal body from shearing forces during rotation.</text>
</comment>
<evidence type="ECO:0000256" key="8">
    <source>
        <dbReference type="SAM" id="MobiDB-lite"/>
    </source>
</evidence>
<keyword evidence="7" id="KW-0975">Bacterial flagellum</keyword>
<dbReference type="KEGG" id="tpx:Turpa_2541"/>